<accession>A0A364JST6</accession>
<evidence type="ECO:0000313" key="2">
    <source>
        <dbReference type="Proteomes" id="UP000249453"/>
    </source>
</evidence>
<dbReference type="EMBL" id="QLMK01000014">
    <property type="protein sequence ID" value="RAK26385.1"/>
    <property type="molecule type" value="Genomic_DNA"/>
</dbReference>
<comment type="caution">
    <text evidence="1">The sequence shown here is derived from an EMBL/GenBank/DDBJ whole genome shotgun (WGS) entry which is preliminary data.</text>
</comment>
<protein>
    <submittedName>
        <fullName evidence="1">Uncharacterized protein</fullName>
    </submittedName>
</protein>
<proteinExistence type="predicted"/>
<organism evidence="1 2">
    <name type="scientific">Falsochrobactrum ovis</name>
    <dbReference type="NCBI Taxonomy" id="1293442"/>
    <lineage>
        <taxon>Bacteria</taxon>
        <taxon>Pseudomonadati</taxon>
        <taxon>Pseudomonadota</taxon>
        <taxon>Alphaproteobacteria</taxon>
        <taxon>Hyphomicrobiales</taxon>
        <taxon>Brucellaceae</taxon>
        <taxon>Falsochrobactrum</taxon>
    </lineage>
</organism>
<dbReference type="OrthoDB" id="8449970at2"/>
<name>A0A364JST6_9HYPH</name>
<dbReference type="Proteomes" id="UP000249453">
    <property type="component" value="Unassembled WGS sequence"/>
</dbReference>
<evidence type="ECO:0000313" key="1">
    <source>
        <dbReference type="EMBL" id="RAK26385.1"/>
    </source>
</evidence>
<sequence>MIDTRALANGDVRIHIDGKTETIASATVAAFISHILWQTSKQAQQSGDAIPEGGAILHPTGVSVEFDRESNEPRIQLMFGKTLFSIAMPAGEINRIANTINEMIAKPS</sequence>
<dbReference type="RefSeq" id="WP_111576098.1">
    <property type="nucleotide sequence ID" value="NZ_JBHEEY010000010.1"/>
</dbReference>
<dbReference type="AlphaFoldDB" id="A0A364JST6"/>
<reference evidence="1 2" key="1">
    <citation type="submission" date="2018-06" db="EMBL/GenBank/DDBJ databases">
        <title>Genomic Encyclopedia of Type Strains, Phase IV (KMG-IV): sequencing the most valuable type-strain genomes for metagenomic binning, comparative biology and taxonomic classification.</title>
        <authorList>
            <person name="Goeker M."/>
        </authorList>
    </citation>
    <scope>NUCLEOTIDE SEQUENCE [LARGE SCALE GENOMIC DNA]</scope>
    <source>
        <strain evidence="1 2">DSM 26720</strain>
    </source>
</reference>
<gene>
    <name evidence="1" type="ORF">C7374_11471</name>
</gene>
<keyword evidence="2" id="KW-1185">Reference proteome</keyword>